<accession>A0AAW1AWF3</accession>
<dbReference type="Pfam" id="PF06544">
    <property type="entry name" value="Prp3_C"/>
    <property type="match status" value="1"/>
</dbReference>
<evidence type="ECO:0000256" key="1">
    <source>
        <dbReference type="SAM" id="MobiDB-lite"/>
    </source>
</evidence>
<dbReference type="EMBL" id="JAOTOJ010000012">
    <property type="protein sequence ID" value="KAK9394142.1"/>
    <property type="molecule type" value="Genomic_DNA"/>
</dbReference>
<keyword evidence="4" id="KW-1185">Reference proteome</keyword>
<dbReference type="AlphaFoldDB" id="A0AAW1AWF3"/>
<gene>
    <name evidence="3" type="ORF">NXF25_015805</name>
</gene>
<reference evidence="3 4" key="1">
    <citation type="journal article" date="2024" name="Proc. Natl. Acad. Sci. U.S.A.">
        <title>The genetic regulatory architecture and epigenomic basis for age-related changes in rattlesnake venom.</title>
        <authorList>
            <person name="Hogan M.P."/>
            <person name="Holding M.L."/>
            <person name="Nystrom G.S."/>
            <person name="Colston T.J."/>
            <person name="Bartlett D.A."/>
            <person name="Mason A.J."/>
            <person name="Ellsworth S.A."/>
            <person name="Rautsaw R.M."/>
            <person name="Lawrence K.C."/>
            <person name="Strickland J.L."/>
            <person name="He B."/>
            <person name="Fraser P."/>
            <person name="Margres M.J."/>
            <person name="Gilbert D.M."/>
            <person name="Gibbs H.L."/>
            <person name="Parkinson C.L."/>
            <person name="Rokyta D.R."/>
        </authorList>
    </citation>
    <scope>NUCLEOTIDE SEQUENCE [LARGE SCALE GENOMIC DNA]</scope>
    <source>
        <strain evidence="3">DRR0105</strain>
    </source>
</reference>
<evidence type="ECO:0000313" key="4">
    <source>
        <dbReference type="Proteomes" id="UP001474421"/>
    </source>
</evidence>
<evidence type="ECO:0000259" key="2">
    <source>
        <dbReference type="Pfam" id="PF06544"/>
    </source>
</evidence>
<feature type="domain" description="Small nuclear ribonucleoprotein Prp3 C-terminal" evidence="2">
    <location>
        <begin position="66"/>
        <end position="115"/>
    </location>
</feature>
<organism evidence="3 4">
    <name type="scientific">Crotalus adamanteus</name>
    <name type="common">Eastern diamondback rattlesnake</name>
    <dbReference type="NCBI Taxonomy" id="8729"/>
    <lineage>
        <taxon>Eukaryota</taxon>
        <taxon>Metazoa</taxon>
        <taxon>Chordata</taxon>
        <taxon>Craniata</taxon>
        <taxon>Vertebrata</taxon>
        <taxon>Euteleostomi</taxon>
        <taxon>Lepidosauria</taxon>
        <taxon>Squamata</taxon>
        <taxon>Bifurcata</taxon>
        <taxon>Unidentata</taxon>
        <taxon>Episquamata</taxon>
        <taxon>Toxicofera</taxon>
        <taxon>Serpentes</taxon>
        <taxon>Colubroidea</taxon>
        <taxon>Viperidae</taxon>
        <taxon>Crotalinae</taxon>
        <taxon>Crotalus</taxon>
    </lineage>
</organism>
<comment type="caution">
    <text evidence="3">The sequence shown here is derived from an EMBL/GenBank/DDBJ whole genome shotgun (WGS) entry which is preliminary data.</text>
</comment>
<sequence>MSPPPPPRSPGRGLDRRRMRRRDSRRRDGVLQALSLAVCLAAPAPPPGRKTSVWRTFRPIKFAVHRGLCKTTFPIVVVVEGGPKVQEKFKRLMLHRIKWDEQNGDDDEESVKKNQQMFPGLGGHGKGAELWRGEVQAVCY</sequence>
<name>A0AAW1AWF3_CROAD</name>
<dbReference type="InterPro" id="IPR010541">
    <property type="entry name" value="Prp3_C"/>
</dbReference>
<feature type="region of interest" description="Disordered" evidence="1">
    <location>
        <begin position="1"/>
        <end position="27"/>
    </location>
</feature>
<dbReference type="Proteomes" id="UP001474421">
    <property type="component" value="Unassembled WGS sequence"/>
</dbReference>
<proteinExistence type="predicted"/>
<protein>
    <submittedName>
        <fullName evidence="3">Pre-mRNA-splicing factor 3</fullName>
    </submittedName>
</protein>
<feature type="compositionally biased region" description="Basic residues" evidence="1">
    <location>
        <begin position="15"/>
        <end position="24"/>
    </location>
</feature>
<evidence type="ECO:0000313" key="3">
    <source>
        <dbReference type="EMBL" id="KAK9394142.1"/>
    </source>
</evidence>